<accession>A0A226ECC4</accession>
<dbReference type="InterPro" id="IPR050122">
    <property type="entry name" value="RTK"/>
</dbReference>
<feature type="region of interest" description="Disordered" evidence="4">
    <location>
        <begin position="187"/>
        <end position="238"/>
    </location>
</feature>
<dbReference type="Proteomes" id="UP000198287">
    <property type="component" value="Unassembled WGS sequence"/>
</dbReference>
<comment type="subcellular location">
    <subcellularLocation>
        <location evidence="1">Membrane</location>
        <topology evidence="1">Single-pass membrane protein</topology>
    </subcellularLocation>
</comment>
<dbReference type="OrthoDB" id="3256376at2759"/>
<evidence type="ECO:0000256" key="5">
    <source>
        <dbReference type="SAM" id="Phobius"/>
    </source>
</evidence>
<dbReference type="SUPFAM" id="SSF56112">
    <property type="entry name" value="Protein kinase-like (PK-like)"/>
    <property type="match status" value="1"/>
</dbReference>
<feature type="domain" description="Protein kinase" evidence="6">
    <location>
        <begin position="250"/>
        <end position="560"/>
    </location>
</feature>
<gene>
    <name evidence="7" type="ORF">Fcan01_10294</name>
</gene>
<dbReference type="PROSITE" id="PS00107">
    <property type="entry name" value="PROTEIN_KINASE_ATP"/>
    <property type="match status" value="1"/>
</dbReference>
<dbReference type="GO" id="GO:0007169">
    <property type="term" value="P:cell surface receptor protein tyrosine kinase signaling pathway"/>
    <property type="evidence" value="ECO:0007669"/>
    <property type="project" value="TreeGrafter"/>
</dbReference>
<keyword evidence="3" id="KW-0067">ATP-binding</keyword>
<sequence length="560" mass="63250">MLNFRNVRGSGLLNYFSDRKNPGSFLPGGPDLHHGFFDIRFTSEKSQIRIDGRIISKGTVLVFPFFAPGGTARVWTDRVFDFYGEFSAINGFIKLNASRCKTEFQTGSIVTTNITNFRPDTVPSEWMEAVEGEVFPQAGERLANYFTTEITDLLNTLFSLPGFCRTHPSQKSLKHLLLLWKSNNESTTEETQLPESTRPSQTTTETTTEFSTSPASSTFKDPLSTTTRFPENESSPEGEGPMLALILVGVILLLIFGLGLVICIVRKRSQTSPDYRKFQSSEIHDPNEPVYLPAISHHPHILDDNGHKMYQAVQRLPLPTHLHLSPKRLKVQKSILLGKGAFGVVFQGLLDSKTVIAVKTSAENADETKQAALLAEVKIMSYAGYLAPTEIETVKPFDTHTLLLWTKQVCSAMTFLSAKQIIHGDLAARNVLVDEHFVAKISDFGLSRQIYDQYKKYVFAKKETQLPWRWLAIETLKHSKFSSESDIWAFGVFMWEMFSLGDTPYTAGSQWGPEFVSFLDQGLRLEAPEYARQEMYENIVMKHIFFKILLVYENISHVVQ</sequence>
<evidence type="ECO:0000259" key="6">
    <source>
        <dbReference type="PROSITE" id="PS50011"/>
    </source>
</evidence>
<dbReference type="InterPro" id="IPR011009">
    <property type="entry name" value="Kinase-like_dom_sf"/>
</dbReference>
<comment type="caution">
    <text evidence="7">The sequence shown here is derived from an EMBL/GenBank/DDBJ whole genome shotgun (WGS) entry which is preliminary data.</text>
</comment>
<feature type="compositionally biased region" description="Low complexity" evidence="4">
    <location>
        <begin position="194"/>
        <end position="218"/>
    </location>
</feature>
<dbReference type="GO" id="GO:0005524">
    <property type="term" value="F:ATP binding"/>
    <property type="evidence" value="ECO:0007669"/>
    <property type="project" value="UniProtKB-UniRule"/>
</dbReference>
<evidence type="ECO:0000256" key="1">
    <source>
        <dbReference type="ARBA" id="ARBA00004167"/>
    </source>
</evidence>
<dbReference type="InterPro" id="IPR001245">
    <property type="entry name" value="Ser-Thr/Tyr_kinase_cat_dom"/>
</dbReference>
<dbReference type="GO" id="GO:0004714">
    <property type="term" value="F:transmembrane receptor protein tyrosine kinase activity"/>
    <property type="evidence" value="ECO:0007669"/>
    <property type="project" value="UniProtKB-EC"/>
</dbReference>
<dbReference type="GO" id="GO:0043235">
    <property type="term" value="C:receptor complex"/>
    <property type="evidence" value="ECO:0007669"/>
    <property type="project" value="TreeGrafter"/>
</dbReference>
<dbReference type="Gene3D" id="1.10.510.10">
    <property type="entry name" value="Transferase(Phosphotransferase) domain 1"/>
    <property type="match status" value="1"/>
</dbReference>
<comment type="catalytic activity">
    <reaction evidence="2">
        <text>L-tyrosyl-[protein] + ATP = O-phospho-L-tyrosyl-[protein] + ADP + H(+)</text>
        <dbReference type="Rhea" id="RHEA:10596"/>
        <dbReference type="Rhea" id="RHEA-COMP:10136"/>
        <dbReference type="Rhea" id="RHEA-COMP:20101"/>
        <dbReference type="ChEBI" id="CHEBI:15378"/>
        <dbReference type="ChEBI" id="CHEBI:30616"/>
        <dbReference type="ChEBI" id="CHEBI:46858"/>
        <dbReference type="ChEBI" id="CHEBI:61978"/>
        <dbReference type="ChEBI" id="CHEBI:456216"/>
        <dbReference type="EC" id="2.7.10.1"/>
    </reaction>
</comment>
<feature type="binding site" evidence="3">
    <location>
        <position position="359"/>
    </location>
    <ligand>
        <name>ATP</name>
        <dbReference type="ChEBI" id="CHEBI:30616"/>
    </ligand>
</feature>
<evidence type="ECO:0000256" key="2">
    <source>
        <dbReference type="ARBA" id="ARBA00051243"/>
    </source>
</evidence>
<dbReference type="InterPro" id="IPR017441">
    <property type="entry name" value="Protein_kinase_ATP_BS"/>
</dbReference>
<dbReference type="EMBL" id="LNIX01000005">
    <property type="protein sequence ID" value="OXA55100.1"/>
    <property type="molecule type" value="Genomic_DNA"/>
</dbReference>
<keyword evidence="5" id="KW-0472">Membrane</keyword>
<name>A0A226ECC4_FOLCA</name>
<evidence type="ECO:0000313" key="8">
    <source>
        <dbReference type="Proteomes" id="UP000198287"/>
    </source>
</evidence>
<evidence type="ECO:0000256" key="4">
    <source>
        <dbReference type="SAM" id="MobiDB-lite"/>
    </source>
</evidence>
<dbReference type="PROSITE" id="PS50011">
    <property type="entry name" value="PROTEIN_KINASE_DOM"/>
    <property type="match status" value="1"/>
</dbReference>
<keyword evidence="8" id="KW-1185">Reference proteome</keyword>
<keyword evidence="3" id="KW-0547">Nucleotide-binding</keyword>
<organism evidence="7 8">
    <name type="scientific">Folsomia candida</name>
    <name type="common">Springtail</name>
    <dbReference type="NCBI Taxonomy" id="158441"/>
    <lineage>
        <taxon>Eukaryota</taxon>
        <taxon>Metazoa</taxon>
        <taxon>Ecdysozoa</taxon>
        <taxon>Arthropoda</taxon>
        <taxon>Hexapoda</taxon>
        <taxon>Collembola</taxon>
        <taxon>Entomobryomorpha</taxon>
        <taxon>Isotomoidea</taxon>
        <taxon>Isotomidae</taxon>
        <taxon>Proisotominae</taxon>
        <taxon>Folsomia</taxon>
    </lineage>
</organism>
<keyword evidence="5" id="KW-1133">Transmembrane helix</keyword>
<dbReference type="STRING" id="158441.A0A226ECC4"/>
<dbReference type="PANTHER" id="PTHR24416">
    <property type="entry name" value="TYROSINE-PROTEIN KINASE RECEPTOR"/>
    <property type="match status" value="1"/>
</dbReference>
<dbReference type="PANTHER" id="PTHR24416:SF611">
    <property type="entry name" value="TYROSINE-PROTEIN KINASE TRANSMEMBRANE RECEPTOR ROR"/>
    <property type="match status" value="1"/>
</dbReference>
<dbReference type="Gene3D" id="3.30.200.20">
    <property type="entry name" value="Phosphorylase Kinase, domain 1"/>
    <property type="match status" value="1"/>
</dbReference>
<dbReference type="GO" id="GO:0005886">
    <property type="term" value="C:plasma membrane"/>
    <property type="evidence" value="ECO:0007669"/>
    <property type="project" value="TreeGrafter"/>
</dbReference>
<dbReference type="InterPro" id="IPR008266">
    <property type="entry name" value="Tyr_kinase_AS"/>
</dbReference>
<dbReference type="PRINTS" id="PR00109">
    <property type="entry name" value="TYRKINASE"/>
</dbReference>
<reference evidence="7 8" key="1">
    <citation type="submission" date="2015-12" db="EMBL/GenBank/DDBJ databases">
        <title>The genome of Folsomia candida.</title>
        <authorList>
            <person name="Faddeeva A."/>
            <person name="Derks M.F."/>
            <person name="Anvar Y."/>
            <person name="Smit S."/>
            <person name="Van Straalen N."/>
            <person name="Roelofs D."/>
        </authorList>
    </citation>
    <scope>NUCLEOTIDE SEQUENCE [LARGE SCALE GENOMIC DNA]</scope>
    <source>
        <strain evidence="7 8">VU population</strain>
        <tissue evidence="7">Whole body</tissue>
    </source>
</reference>
<protein>
    <submittedName>
        <fullName evidence="7">Hepatocyte growth factor receptor</fullName>
    </submittedName>
</protein>
<keyword evidence="5" id="KW-0812">Transmembrane</keyword>
<evidence type="ECO:0000256" key="3">
    <source>
        <dbReference type="PROSITE-ProRule" id="PRU10141"/>
    </source>
</evidence>
<dbReference type="PROSITE" id="PS00109">
    <property type="entry name" value="PROTEIN_KINASE_TYR"/>
    <property type="match status" value="1"/>
</dbReference>
<evidence type="ECO:0000313" key="7">
    <source>
        <dbReference type="EMBL" id="OXA55100.1"/>
    </source>
</evidence>
<dbReference type="AlphaFoldDB" id="A0A226ECC4"/>
<keyword evidence="7" id="KW-0675">Receptor</keyword>
<dbReference type="Pfam" id="PF07714">
    <property type="entry name" value="PK_Tyr_Ser-Thr"/>
    <property type="match status" value="2"/>
</dbReference>
<feature type="transmembrane region" description="Helical" evidence="5">
    <location>
        <begin position="242"/>
        <end position="265"/>
    </location>
</feature>
<dbReference type="InterPro" id="IPR000719">
    <property type="entry name" value="Prot_kinase_dom"/>
</dbReference>
<proteinExistence type="predicted"/>